<evidence type="ECO:0000313" key="3">
    <source>
        <dbReference type="Proteomes" id="UP000824250"/>
    </source>
</evidence>
<evidence type="ECO:0000256" key="1">
    <source>
        <dbReference type="SAM" id="Phobius"/>
    </source>
</evidence>
<sequence>MKSVEKLVETLCVIVTVVFFLAVVVMVAGQAVAVLTLNGSLAVSLSDLIAAPASSVAAIATVLAMILGYIRGQMSS</sequence>
<gene>
    <name evidence="2" type="ORF">IAB28_01015</name>
</gene>
<protein>
    <submittedName>
        <fullName evidence="2">Uncharacterized protein</fullName>
    </submittedName>
</protein>
<dbReference type="AlphaFoldDB" id="A0A9D1A2L4"/>
<keyword evidence="1" id="KW-0812">Transmembrane</keyword>
<keyword evidence="1" id="KW-1133">Transmembrane helix</keyword>
<comment type="caution">
    <text evidence="2">The sequence shown here is derived from an EMBL/GenBank/DDBJ whole genome shotgun (WGS) entry which is preliminary data.</text>
</comment>
<feature type="transmembrane region" description="Helical" evidence="1">
    <location>
        <begin position="12"/>
        <end position="37"/>
    </location>
</feature>
<keyword evidence="1" id="KW-0472">Membrane</keyword>
<feature type="transmembrane region" description="Helical" evidence="1">
    <location>
        <begin position="49"/>
        <end position="70"/>
    </location>
</feature>
<dbReference type="EMBL" id="DVGC01000003">
    <property type="protein sequence ID" value="HIR04541.1"/>
    <property type="molecule type" value="Genomic_DNA"/>
</dbReference>
<proteinExistence type="predicted"/>
<dbReference type="Proteomes" id="UP000824250">
    <property type="component" value="Unassembled WGS sequence"/>
</dbReference>
<accession>A0A9D1A2L4</accession>
<reference evidence="2" key="2">
    <citation type="journal article" date="2021" name="PeerJ">
        <title>Extensive microbial diversity within the chicken gut microbiome revealed by metagenomics and culture.</title>
        <authorList>
            <person name="Gilroy R."/>
            <person name="Ravi A."/>
            <person name="Getino M."/>
            <person name="Pursley I."/>
            <person name="Horton D.L."/>
            <person name="Alikhan N.F."/>
            <person name="Baker D."/>
            <person name="Gharbi K."/>
            <person name="Hall N."/>
            <person name="Watson M."/>
            <person name="Adriaenssens E.M."/>
            <person name="Foster-Nyarko E."/>
            <person name="Jarju S."/>
            <person name="Secka A."/>
            <person name="Antonio M."/>
            <person name="Oren A."/>
            <person name="Chaudhuri R.R."/>
            <person name="La Ragione R."/>
            <person name="Hildebrand F."/>
            <person name="Pallen M.J."/>
        </authorList>
    </citation>
    <scope>NUCLEOTIDE SEQUENCE</scope>
    <source>
        <strain evidence="2">CHK180-2868</strain>
    </source>
</reference>
<name>A0A9D1A2L4_9FIRM</name>
<organism evidence="2 3">
    <name type="scientific">Candidatus Copromonas faecavium</name>
    <name type="common">nom. illeg.</name>
    <dbReference type="NCBI Taxonomy" id="2840740"/>
    <lineage>
        <taxon>Bacteria</taxon>
        <taxon>Bacillati</taxon>
        <taxon>Bacillota</taxon>
        <taxon>Clostridia</taxon>
        <taxon>Lachnospirales</taxon>
        <taxon>Lachnospiraceae</taxon>
        <taxon>Candidatus Copromonas (nom. illeg.)</taxon>
    </lineage>
</organism>
<reference evidence="2" key="1">
    <citation type="submission" date="2020-10" db="EMBL/GenBank/DDBJ databases">
        <authorList>
            <person name="Gilroy R."/>
        </authorList>
    </citation>
    <scope>NUCLEOTIDE SEQUENCE</scope>
    <source>
        <strain evidence="2">CHK180-2868</strain>
    </source>
</reference>
<evidence type="ECO:0000313" key="2">
    <source>
        <dbReference type="EMBL" id="HIR04541.1"/>
    </source>
</evidence>